<organism evidence="2 3">
    <name type="scientific">Duganella guangzhouensis</name>
    <dbReference type="NCBI Taxonomy" id="2666084"/>
    <lineage>
        <taxon>Bacteria</taxon>
        <taxon>Pseudomonadati</taxon>
        <taxon>Pseudomonadota</taxon>
        <taxon>Betaproteobacteria</taxon>
        <taxon>Burkholderiales</taxon>
        <taxon>Oxalobacteraceae</taxon>
        <taxon>Telluria group</taxon>
        <taxon>Duganella</taxon>
    </lineage>
</organism>
<comment type="caution">
    <text evidence="2">The sequence shown here is derived from an EMBL/GenBank/DDBJ whole genome shotgun (WGS) entry which is preliminary data.</text>
</comment>
<feature type="domain" description="DUF1842" evidence="1">
    <location>
        <begin position="4"/>
        <end position="105"/>
    </location>
</feature>
<dbReference type="AlphaFoldDB" id="A0A6I2LA38"/>
<evidence type="ECO:0000313" key="2">
    <source>
        <dbReference type="EMBL" id="MRW94670.1"/>
    </source>
</evidence>
<evidence type="ECO:0000259" key="1">
    <source>
        <dbReference type="Pfam" id="PF08896"/>
    </source>
</evidence>
<protein>
    <submittedName>
        <fullName evidence="2">DUF1842 domain-containing protein</fullName>
    </submittedName>
</protein>
<name>A0A6I2LA38_9BURK</name>
<dbReference type="Pfam" id="PF08896">
    <property type="entry name" value="DUF1842"/>
    <property type="match status" value="1"/>
</dbReference>
<reference evidence="2 3" key="1">
    <citation type="submission" date="2019-11" db="EMBL/GenBank/DDBJ databases">
        <title>Novel species isolated from a subtropical stream in China.</title>
        <authorList>
            <person name="Lu H."/>
        </authorList>
    </citation>
    <scope>NUCLEOTIDE SEQUENCE [LARGE SCALE GENOMIC DNA]</scope>
    <source>
        <strain evidence="2 3">FT80W</strain>
    </source>
</reference>
<dbReference type="Proteomes" id="UP000433309">
    <property type="component" value="Unassembled WGS sequence"/>
</dbReference>
<dbReference type="RefSeq" id="WP_154383546.1">
    <property type="nucleotide sequence ID" value="NZ_WKJK01000033.1"/>
</dbReference>
<keyword evidence="3" id="KW-1185">Reference proteome</keyword>
<evidence type="ECO:0000313" key="3">
    <source>
        <dbReference type="Proteomes" id="UP000433309"/>
    </source>
</evidence>
<gene>
    <name evidence="2" type="ORF">GJ699_32360</name>
</gene>
<dbReference type="InterPro" id="IPR014992">
    <property type="entry name" value="DUF1842"/>
</dbReference>
<dbReference type="EMBL" id="WKJK01000033">
    <property type="protein sequence ID" value="MRW94670.1"/>
    <property type="molecule type" value="Genomic_DNA"/>
</dbReference>
<sequence length="132" mass="14292">MSQLFTAVYEIHSATIGRPALRLNLVVNRETAGVVGTTVLETVTGEIHEMSVRGHHMEIEGGDALQAIVLAGTPPIFSTADESPTAFQMLLVLPTAWKDGQACYKMSLGKIFPRIIDVRDGIARAVLPETVY</sequence>
<proteinExistence type="predicted"/>
<accession>A0A6I2LA38</accession>